<dbReference type="STRING" id="1503925.TH53_13470"/>
<keyword evidence="3" id="KW-1185">Reference proteome</keyword>
<proteinExistence type="predicted"/>
<evidence type="ECO:0000313" key="2">
    <source>
        <dbReference type="EMBL" id="KIO76682.1"/>
    </source>
</evidence>
<dbReference type="EMBL" id="JXRA01000057">
    <property type="protein sequence ID" value="KIO76682.1"/>
    <property type="molecule type" value="Genomic_DNA"/>
</dbReference>
<dbReference type="Proteomes" id="UP000032049">
    <property type="component" value="Unassembled WGS sequence"/>
</dbReference>
<evidence type="ECO:0008006" key="4">
    <source>
        <dbReference type="Google" id="ProtNLM"/>
    </source>
</evidence>
<evidence type="ECO:0000256" key="1">
    <source>
        <dbReference type="SAM" id="SignalP"/>
    </source>
</evidence>
<reference evidence="2 3" key="1">
    <citation type="submission" date="2015-01" db="EMBL/GenBank/DDBJ databases">
        <title>Draft genome sequence of Pedobacter sp. NL19 isolated from sludge of an effluent treatment pond in an abandoned uranium mine.</title>
        <authorList>
            <person name="Santos T."/>
            <person name="Caetano T."/>
            <person name="Covas C."/>
            <person name="Cruz A."/>
            <person name="Mendo S."/>
        </authorList>
    </citation>
    <scope>NUCLEOTIDE SEQUENCE [LARGE SCALE GENOMIC DNA]</scope>
    <source>
        <strain evidence="2 3">NL19</strain>
    </source>
</reference>
<dbReference type="RefSeq" id="WP_041882714.1">
    <property type="nucleotide sequence ID" value="NZ_CP157278.1"/>
</dbReference>
<organism evidence="2 3">
    <name type="scientific">Pedobacter lusitanus</name>
    <dbReference type="NCBI Taxonomy" id="1503925"/>
    <lineage>
        <taxon>Bacteria</taxon>
        <taxon>Pseudomonadati</taxon>
        <taxon>Bacteroidota</taxon>
        <taxon>Sphingobacteriia</taxon>
        <taxon>Sphingobacteriales</taxon>
        <taxon>Sphingobacteriaceae</taxon>
        <taxon>Pedobacter</taxon>
    </lineage>
</organism>
<gene>
    <name evidence="2" type="ORF">TH53_13470</name>
</gene>
<feature type="chain" id="PRO_5002222507" description="Sensor of ECF-type sigma factor" evidence="1">
    <location>
        <begin position="20"/>
        <end position="147"/>
    </location>
</feature>
<evidence type="ECO:0000313" key="3">
    <source>
        <dbReference type="Proteomes" id="UP000032049"/>
    </source>
</evidence>
<accession>A0A0D0GHC4</accession>
<comment type="caution">
    <text evidence="2">The sequence shown here is derived from an EMBL/GenBank/DDBJ whole genome shotgun (WGS) entry which is preliminary data.</text>
</comment>
<keyword evidence="1" id="KW-0732">Signal</keyword>
<protein>
    <recommendedName>
        <fullName evidence="4">Sensor of ECF-type sigma factor</fullName>
    </recommendedName>
</protein>
<name>A0A0D0GHC4_9SPHI</name>
<dbReference type="OrthoDB" id="675330at2"/>
<dbReference type="AlphaFoldDB" id="A0A0D0GHC4"/>
<sequence>MKNLLAIAFLLCLPFLVSAQRNEGRGKEIEAYKSTYLKEKLELTPEEAKIFWPIYNSMQSEQAELRQERRKNMISFRKSTEIENLSDTEVESLINNELNFKQKDLNIDRKYYNKFKSSLPIKVVGKYYRAEQTFKRELLSRYRDGKK</sequence>
<feature type="signal peptide" evidence="1">
    <location>
        <begin position="1"/>
        <end position="19"/>
    </location>
</feature>